<reference evidence="4" key="1">
    <citation type="submission" date="2016-11" db="UniProtKB">
        <authorList>
            <consortium name="WormBaseParasite"/>
        </authorList>
    </citation>
    <scope>IDENTIFICATION</scope>
</reference>
<dbReference type="AlphaFoldDB" id="A0A1I8AC99"/>
<sequence>MANAKQPSWKDDPLLLEDICNSHIVFCRTTYLPTLQVPEGSRVRFRLSDGEFPCSYGCQSYVEIKHKMDVRLTGFRSCCYRPKEDTVSEGNQIFVIYHPNGRSARFSLRFVRQP</sequence>
<evidence type="ECO:0000313" key="4">
    <source>
        <dbReference type="WBParaSite" id="L893_g4290.t1"/>
    </source>
</evidence>
<feature type="domain" description="CUB" evidence="2">
    <location>
        <begin position="20"/>
        <end position="113"/>
    </location>
</feature>
<dbReference type="WBParaSite" id="L893_g4290.t1">
    <property type="protein sequence ID" value="L893_g4290.t1"/>
    <property type="gene ID" value="L893_g4290"/>
</dbReference>
<dbReference type="Proteomes" id="UP000095287">
    <property type="component" value="Unplaced"/>
</dbReference>
<protein>
    <submittedName>
        <fullName evidence="4">CUB domain-containing protein</fullName>
    </submittedName>
</protein>
<dbReference type="InterPro" id="IPR035914">
    <property type="entry name" value="Sperma_CUB_dom_sf"/>
</dbReference>
<dbReference type="SUPFAM" id="SSF49854">
    <property type="entry name" value="Spermadhesin, CUB domain"/>
    <property type="match status" value="1"/>
</dbReference>
<evidence type="ECO:0000256" key="1">
    <source>
        <dbReference type="ARBA" id="ARBA00023157"/>
    </source>
</evidence>
<dbReference type="InterPro" id="IPR000859">
    <property type="entry name" value="CUB_dom"/>
</dbReference>
<keyword evidence="3" id="KW-1185">Reference proteome</keyword>
<proteinExistence type="predicted"/>
<evidence type="ECO:0000313" key="3">
    <source>
        <dbReference type="Proteomes" id="UP000095287"/>
    </source>
</evidence>
<dbReference type="SMART" id="SM00042">
    <property type="entry name" value="CUB"/>
    <property type="match status" value="1"/>
</dbReference>
<evidence type="ECO:0000259" key="2">
    <source>
        <dbReference type="SMART" id="SM00042"/>
    </source>
</evidence>
<name>A0A1I8AC99_9BILA</name>
<accession>A0A1I8AC99</accession>
<organism evidence="3 4">
    <name type="scientific">Steinernema glaseri</name>
    <dbReference type="NCBI Taxonomy" id="37863"/>
    <lineage>
        <taxon>Eukaryota</taxon>
        <taxon>Metazoa</taxon>
        <taxon>Ecdysozoa</taxon>
        <taxon>Nematoda</taxon>
        <taxon>Chromadorea</taxon>
        <taxon>Rhabditida</taxon>
        <taxon>Tylenchina</taxon>
        <taxon>Panagrolaimomorpha</taxon>
        <taxon>Strongyloidoidea</taxon>
        <taxon>Steinernematidae</taxon>
        <taxon>Steinernema</taxon>
    </lineage>
</organism>
<keyword evidence="1" id="KW-1015">Disulfide bond</keyword>